<keyword evidence="3" id="KW-1185">Reference proteome</keyword>
<evidence type="ECO:0000313" key="2">
    <source>
        <dbReference type="EMBL" id="TNC26416.1"/>
    </source>
</evidence>
<evidence type="ECO:0000313" key="3">
    <source>
        <dbReference type="Proteomes" id="UP000305546"/>
    </source>
</evidence>
<accession>A0A5C4M4W1</accession>
<protein>
    <recommendedName>
        <fullName evidence="4">DUF892 family protein</fullName>
    </recommendedName>
</protein>
<feature type="compositionally biased region" description="Acidic residues" evidence="1">
    <location>
        <begin position="236"/>
        <end position="251"/>
    </location>
</feature>
<sequence>MTVTEMEPAAGREKLQMLIEFLQRARDAEHALAGFLVTAKPVAAEGDYARLLSEEAEHSRQRLNDLDAVLAEHRREPRPLSTTAAALRYLADDTLHISLAAMTGGLSLLRRERIEPNLIESARTQCAAAAFARATYRALGEAARIADDHATSDMAAECHTAIGTLLERLDSVLPGLVAHAHETAGNRPSYRDAATTATARMRGAAAHLGRDAVDFQHQMRGLRRRRAPEEAAGEVAEPEEQEEQEASPQEE</sequence>
<comment type="caution">
    <text evidence="2">The sequence shown here is derived from an EMBL/GenBank/DDBJ whole genome shotgun (WGS) entry which is preliminary data.</text>
</comment>
<evidence type="ECO:0000256" key="1">
    <source>
        <dbReference type="SAM" id="MobiDB-lite"/>
    </source>
</evidence>
<feature type="region of interest" description="Disordered" evidence="1">
    <location>
        <begin position="219"/>
        <end position="251"/>
    </location>
</feature>
<evidence type="ECO:0008006" key="4">
    <source>
        <dbReference type="Google" id="ProtNLM"/>
    </source>
</evidence>
<dbReference type="RefSeq" id="WP_139096705.1">
    <property type="nucleotide sequence ID" value="NZ_VDFW01000008.1"/>
</dbReference>
<dbReference type="InterPro" id="IPR012347">
    <property type="entry name" value="Ferritin-like"/>
</dbReference>
<dbReference type="AlphaFoldDB" id="A0A5C4M4W1"/>
<organism evidence="2 3">
    <name type="scientific">Amycolatopsis alkalitolerans</name>
    <dbReference type="NCBI Taxonomy" id="2547244"/>
    <lineage>
        <taxon>Bacteria</taxon>
        <taxon>Bacillati</taxon>
        <taxon>Actinomycetota</taxon>
        <taxon>Actinomycetes</taxon>
        <taxon>Pseudonocardiales</taxon>
        <taxon>Pseudonocardiaceae</taxon>
        <taxon>Amycolatopsis</taxon>
    </lineage>
</organism>
<dbReference type="Proteomes" id="UP000305546">
    <property type="component" value="Unassembled WGS sequence"/>
</dbReference>
<reference evidence="2 3" key="1">
    <citation type="submission" date="2019-06" db="EMBL/GenBank/DDBJ databases">
        <title>Amycolatopsis alkalitolerans sp. nov., isolated from Gastrodia elata Blume.</title>
        <authorList>
            <person name="Narsing Rao M.P."/>
            <person name="Li W.J."/>
        </authorList>
    </citation>
    <scope>NUCLEOTIDE SEQUENCE [LARGE SCALE GENOMIC DNA]</scope>
    <source>
        <strain evidence="2 3">SYSUP0005</strain>
    </source>
</reference>
<proteinExistence type="predicted"/>
<name>A0A5C4M4W1_9PSEU</name>
<gene>
    <name evidence="2" type="ORF">FG385_11710</name>
</gene>
<dbReference type="Gene3D" id="1.20.1260.10">
    <property type="match status" value="1"/>
</dbReference>
<dbReference type="EMBL" id="VDFW01000008">
    <property type="protein sequence ID" value="TNC26416.1"/>
    <property type="molecule type" value="Genomic_DNA"/>
</dbReference>